<evidence type="ECO:0008006" key="3">
    <source>
        <dbReference type="Google" id="ProtNLM"/>
    </source>
</evidence>
<gene>
    <name evidence="1" type="ORF">ACFQ2J_17230</name>
</gene>
<evidence type="ECO:0000313" key="1">
    <source>
        <dbReference type="EMBL" id="MFD1020935.1"/>
    </source>
</evidence>
<accession>A0ABW3L6W9</accession>
<sequence length="241" mass="28319">MKKVNDFSPFHWITNETEPIDFDNWTGSRVENFIPKRFTHFAKLMHPLYPDINIKNEALLWSDCDPAEEVTFNFGKRILLKDLAEKYGLPFNKEFSFHSFVNAVGGYPRYLPGPVEDSMDAEMVPEVIKVLNPFTKGMCFFHYDLLKVNEYEEEHGYGHLYYGNLIDVEQLAAKEEIRDYPTYWWPEDKSWCLFTGIDFDFTLFGGTKKMVEAFQANAEIECIKVDMRTRVDDHADRKNFS</sequence>
<dbReference type="RefSeq" id="WP_386063492.1">
    <property type="nucleotide sequence ID" value="NZ_JBHTKL010000006.1"/>
</dbReference>
<evidence type="ECO:0000313" key="2">
    <source>
        <dbReference type="Proteomes" id="UP001596990"/>
    </source>
</evidence>
<organism evidence="1 2">
    <name type="scientific">Thalassobacillus hwangdonensis</name>
    <dbReference type="NCBI Taxonomy" id="546108"/>
    <lineage>
        <taxon>Bacteria</taxon>
        <taxon>Bacillati</taxon>
        <taxon>Bacillota</taxon>
        <taxon>Bacilli</taxon>
        <taxon>Bacillales</taxon>
        <taxon>Bacillaceae</taxon>
        <taxon>Thalassobacillus</taxon>
    </lineage>
</organism>
<keyword evidence="2" id="KW-1185">Reference proteome</keyword>
<name>A0ABW3L6W9_9BACI</name>
<reference evidence="2" key="1">
    <citation type="journal article" date="2019" name="Int. J. Syst. Evol. Microbiol.">
        <title>The Global Catalogue of Microorganisms (GCM) 10K type strain sequencing project: providing services to taxonomists for standard genome sequencing and annotation.</title>
        <authorList>
            <consortium name="The Broad Institute Genomics Platform"/>
            <consortium name="The Broad Institute Genome Sequencing Center for Infectious Disease"/>
            <person name="Wu L."/>
            <person name="Ma J."/>
        </authorList>
    </citation>
    <scope>NUCLEOTIDE SEQUENCE [LARGE SCALE GENOMIC DNA]</scope>
    <source>
        <strain evidence="2">CCUG 56607</strain>
    </source>
</reference>
<dbReference type="EMBL" id="JBHTKL010000006">
    <property type="protein sequence ID" value="MFD1020935.1"/>
    <property type="molecule type" value="Genomic_DNA"/>
</dbReference>
<comment type="caution">
    <text evidence="1">The sequence shown here is derived from an EMBL/GenBank/DDBJ whole genome shotgun (WGS) entry which is preliminary data.</text>
</comment>
<dbReference type="Proteomes" id="UP001596990">
    <property type="component" value="Unassembled WGS sequence"/>
</dbReference>
<proteinExistence type="predicted"/>
<protein>
    <recommendedName>
        <fullName evidence="3">DUF2716 domain-containing protein</fullName>
    </recommendedName>
</protein>